<organism evidence="2 3">
    <name type="scientific">Saprolegnia diclina (strain VS20)</name>
    <dbReference type="NCBI Taxonomy" id="1156394"/>
    <lineage>
        <taxon>Eukaryota</taxon>
        <taxon>Sar</taxon>
        <taxon>Stramenopiles</taxon>
        <taxon>Oomycota</taxon>
        <taxon>Saprolegniomycetes</taxon>
        <taxon>Saprolegniales</taxon>
        <taxon>Saprolegniaceae</taxon>
        <taxon>Saprolegnia</taxon>
    </lineage>
</organism>
<keyword evidence="1" id="KW-0812">Transmembrane</keyword>
<name>T0PRN8_SAPDV</name>
<dbReference type="InParanoid" id="T0PRN8"/>
<dbReference type="Proteomes" id="UP000030762">
    <property type="component" value="Unassembled WGS sequence"/>
</dbReference>
<reference evidence="2 3" key="1">
    <citation type="submission" date="2012-04" db="EMBL/GenBank/DDBJ databases">
        <title>The Genome Sequence of Saprolegnia declina VS20.</title>
        <authorList>
            <consortium name="The Broad Institute Genome Sequencing Platform"/>
            <person name="Russ C."/>
            <person name="Nusbaum C."/>
            <person name="Tyler B."/>
            <person name="van West P."/>
            <person name="Dieguez-Uribeondo J."/>
            <person name="de Bruijn I."/>
            <person name="Tripathy S."/>
            <person name="Jiang R."/>
            <person name="Young S.K."/>
            <person name="Zeng Q."/>
            <person name="Gargeya S."/>
            <person name="Fitzgerald M."/>
            <person name="Haas B."/>
            <person name="Abouelleil A."/>
            <person name="Alvarado L."/>
            <person name="Arachchi H.M."/>
            <person name="Berlin A."/>
            <person name="Chapman S.B."/>
            <person name="Goldberg J."/>
            <person name="Griggs A."/>
            <person name="Gujja S."/>
            <person name="Hansen M."/>
            <person name="Howarth C."/>
            <person name="Imamovic A."/>
            <person name="Larimer J."/>
            <person name="McCowen C."/>
            <person name="Montmayeur A."/>
            <person name="Murphy C."/>
            <person name="Neiman D."/>
            <person name="Pearson M."/>
            <person name="Priest M."/>
            <person name="Roberts A."/>
            <person name="Saif S."/>
            <person name="Shea T."/>
            <person name="Sisk P."/>
            <person name="Sykes S."/>
            <person name="Wortman J."/>
            <person name="Nusbaum C."/>
            <person name="Birren B."/>
        </authorList>
    </citation>
    <scope>NUCLEOTIDE SEQUENCE [LARGE SCALE GENOMIC DNA]</scope>
    <source>
        <strain evidence="2 3">VS20</strain>
    </source>
</reference>
<dbReference type="AlphaFoldDB" id="T0PRN8"/>
<keyword evidence="1" id="KW-1133">Transmembrane helix</keyword>
<keyword evidence="1" id="KW-0472">Membrane</keyword>
<feature type="transmembrane region" description="Helical" evidence="1">
    <location>
        <begin position="204"/>
        <end position="225"/>
    </location>
</feature>
<dbReference type="EMBL" id="JH767356">
    <property type="protein sequence ID" value="EQC24866.1"/>
    <property type="molecule type" value="Genomic_DNA"/>
</dbReference>
<sequence>MTSVMPLQTAGPATPHHVVPVAWHTGSLVVSVLLCLNVVSTPLKAYLCEALPWQIDDLPELYESSTTPWTTKEAHLLAFFSTLYNNDTLSPRAVYFTDVRTSTVGYRAHLRRPQAVSNCDVDVLTAIDGGLFVAEAARNTFCAYVATPPSNASTMGSCFATTVLRSVEGYVCIWSVLADDAPRLENDARIEVLYTGFRLHGSSAFLWFKLVYRSLLTFYLVYLVWRHYYAHYRTLRAQCRHLPHATRCLLLVGDPTSIVLLHPLVCFGLVVDTWLSVNMVGVEIMALLQLRDLWQFALGYFYLSRCVWFCYAFLAIASAVLKRYHIEHSFSPVDPTLVAVAATLVVGPMTYLQGHSALIQVYSWLLNVSANSPHATEGIYAIFVYTISIGLLPIGYGVLHRQCRRTPTSANAVYYAAFWFNDWKHRVLLHLEALFLGLGRIERRTGGSIYAVFARYPDFKQSPCISQRGADAYVVIYDATGPVECKRLSLLASVDARPHHCRIEIVRCRGTQVFGHLELQTSKATGMVACVAYTSLNGDSPWLE</sequence>
<keyword evidence="3" id="KW-1185">Reference proteome</keyword>
<feature type="transmembrane region" description="Helical" evidence="1">
    <location>
        <begin position="246"/>
        <end position="271"/>
    </location>
</feature>
<evidence type="ECO:0000313" key="3">
    <source>
        <dbReference type="Proteomes" id="UP000030762"/>
    </source>
</evidence>
<proteinExistence type="predicted"/>
<dbReference type="VEuPathDB" id="FungiDB:SDRG_17244"/>
<dbReference type="GeneID" id="19957971"/>
<feature type="transmembrane region" description="Helical" evidence="1">
    <location>
        <begin position="333"/>
        <end position="358"/>
    </location>
</feature>
<gene>
    <name evidence="2" type="ORF">SDRG_17244</name>
</gene>
<protein>
    <submittedName>
        <fullName evidence="2">Uncharacterized protein</fullName>
    </submittedName>
</protein>
<evidence type="ECO:0000313" key="2">
    <source>
        <dbReference type="EMBL" id="EQC24866.1"/>
    </source>
</evidence>
<feature type="transmembrane region" description="Helical" evidence="1">
    <location>
        <begin position="300"/>
        <end position="321"/>
    </location>
</feature>
<feature type="transmembrane region" description="Helical" evidence="1">
    <location>
        <begin position="378"/>
        <end position="399"/>
    </location>
</feature>
<dbReference type="RefSeq" id="XP_008621706.1">
    <property type="nucleotide sequence ID" value="XM_008623484.1"/>
</dbReference>
<dbReference type="OrthoDB" id="78897at2759"/>
<evidence type="ECO:0000256" key="1">
    <source>
        <dbReference type="SAM" id="Phobius"/>
    </source>
</evidence>
<accession>T0PRN8</accession>